<dbReference type="EMBL" id="SOHJ01000015">
    <property type="protein sequence ID" value="TFD56761.1"/>
    <property type="molecule type" value="Genomic_DNA"/>
</dbReference>
<keyword evidence="2" id="KW-1185">Reference proteome</keyword>
<accession>A0A4R9ABW6</accession>
<dbReference type="Proteomes" id="UP000298170">
    <property type="component" value="Unassembled WGS sequence"/>
</dbReference>
<name>A0A4R9ABW6_9MICO</name>
<proteinExistence type="predicted"/>
<gene>
    <name evidence="1" type="ORF">E3T39_15605</name>
</gene>
<comment type="caution">
    <text evidence="1">The sequence shown here is derived from an EMBL/GenBank/DDBJ whole genome shotgun (WGS) entry which is preliminary data.</text>
</comment>
<reference evidence="1 2" key="1">
    <citation type="submission" date="2019-03" db="EMBL/GenBank/DDBJ databases">
        <title>Genomics of glacier-inhabiting Cryobacterium strains.</title>
        <authorList>
            <person name="Liu Q."/>
            <person name="Xin Y.-H."/>
        </authorList>
    </citation>
    <scope>NUCLEOTIDE SEQUENCE [LARGE SCALE GENOMIC DNA]</scope>
    <source>
        <strain evidence="1 2">Sr39</strain>
    </source>
</reference>
<sequence>MSFLSVFSIGTLLGVVVSPAEPPEGLEKPTLIRWANASEMSIDDRQDAEFRLQIAPAVSLLSPVSGTVTHQTCLAGLTLASGASNFSVDGEPLLNVASEVPFWRTLNPGDEGIDAKALKGSLAALGYEVSADSEWDTSAARSYASALTNIGRTTLPRSGTFDPATSIWLPPGLGPLESCASTLGASISFGAPLGILPPQLISAGFESFNAEAIDGSRVISIGSKEFAFNISEPIVESEALAAIASLAEYAELEEGQERLSLSTRLVEGVRATTVPPAALHDVDGNSACITLKDGTSLSVTILTSILGSTVLNEGESIAGKEIALLEQDQTTCG</sequence>
<evidence type="ECO:0000313" key="1">
    <source>
        <dbReference type="EMBL" id="TFD56761.1"/>
    </source>
</evidence>
<protein>
    <recommendedName>
        <fullName evidence="3">Peptidoglycan-binding protein</fullName>
    </recommendedName>
</protein>
<evidence type="ECO:0008006" key="3">
    <source>
        <dbReference type="Google" id="ProtNLM"/>
    </source>
</evidence>
<dbReference type="RefSeq" id="WP_134516827.1">
    <property type="nucleotide sequence ID" value="NZ_SOHJ01000015.1"/>
</dbReference>
<dbReference type="OrthoDB" id="3238883at2"/>
<organism evidence="1 2">
    <name type="scientific">Cryobacterium suzukii</name>
    <dbReference type="NCBI Taxonomy" id="1259198"/>
    <lineage>
        <taxon>Bacteria</taxon>
        <taxon>Bacillati</taxon>
        <taxon>Actinomycetota</taxon>
        <taxon>Actinomycetes</taxon>
        <taxon>Micrococcales</taxon>
        <taxon>Microbacteriaceae</taxon>
        <taxon>Cryobacterium</taxon>
    </lineage>
</organism>
<dbReference type="AlphaFoldDB" id="A0A4R9ABW6"/>
<evidence type="ECO:0000313" key="2">
    <source>
        <dbReference type="Proteomes" id="UP000298170"/>
    </source>
</evidence>